<organism evidence="2 3">
    <name type="scientific">Gordonia sesuvii</name>
    <dbReference type="NCBI Taxonomy" id="3116777"/>
    <lineage>
        <taxon>Bacteria</taxon>
        <taxon>Bacillati</taxon>
        <taxon>Actinomycetota</taxon>
        <taxon>Actinomycetes</taxon>
        <taxon>Mycobacteriales</taxon>
        <taxon>Gordoniaceae</taxon>
        <taxon>Gordonia</taxon>
    </lineage>
</organism>
<comment type="caution">
    <text evidence="2">The sequence shown here is derived from an EMBL/GenBank/DDBJ whole genome shotgun (WGS) entry which is preliminary data.</text>
</comment>
<dbReference type="CDD" id="cd02252">
    <property type="entry name" value="nylC_like"/>
    <property type="match status" value="1"/>
</dbReference>
<comment type="similarity">
    <text evidence="1">Belongs to the peptidase S58 family.</text>
</comment>
<evidence type="ECO:0000313" key="3">
    <source>
        <dbReference type="Proteomes" id="UP001347146"/>
    </source>
</evidence>
<gene>
    <name evidence="2" type="ORF">VZC37_10795</name>
</gene>
<proteinExistence type="inferred from homology"/>
<evidence type="ECO:0000313" key="2">
    <source>
        <dbReference type="EMBL" id="MEE3850821.1"/>
    </source>
</evidence>
<dbReference type="Gene3D" id="3.60.70.12">
    <property type="entry name" value="L-amino peptidase D-ALA esterase/amidase"/>
    <property type="match status" value="1"/>
</dbReference>
<sequence>MPEPRSAVAEPGNRISDVAGIVVGHHHRLDADATVADTDGRVEGRGWATGTTVVRVDRSGDRPAPVCAVDVRGGGPGTRETDLLDPVNTVQTVHALVLTGGSAFGLAAADGVMAGLEEAGTGLPMDEFGHVVPIVPGAVIFDLPVGDWRRRPDAEFGRLALEAASADFRVGSVGAGAGARAGALKGGIGTASLTLDEGPAAGVTVGALMVVNPVGTVIDPATGLPWGATADDLRRHGLRAPAAEEVSAYAELVAKQTVLNTTIGVVATDAALEPAATRRVAMAGHDGLARAILPAHSPLDGDTIFAVSTGGVRPESVVEVPAGMNPDVTVLAEVCRAAAAVVQQAIVAGVLSAESVAGIPSFGDVLPSALSVSP</sequence>
<dbReference type="Proteomes" id="UP001347146">
    <property type="component" value="Unassembled WGS sequence"/>
</dbReference>
<dbReference type="RefSeq" id="WP_330432444.1">
    <property type="nucleotide sequence ID" value="NZ_JAZDUF010000002.1"/>
</dbReference>
<dbReference type="InterPro" id="IPR005321">
    <property type="entry name" value="Peptidase_S58_DmpA"/>
</dbReference>
<dbReference type="EMBL" id="JAZDUF010000002">
    <property type="protein sequence ID" value="MEE3850821.1"/>
    <property type="molecule type" value="Genomic_DNA"/>
</dbReference>
<protein>
    <submittedName>
        <fullName evidence="2">P1 family peptidase</fullName>
    </submittedName>
</protein>
<evidence type="ECO:0000256" key="1">
    <source>
        <dbReference type="ARBA" id="ARBA00007068"/>
    </source>
</evidence>
<keyword evidence="3" id="KW-1185">Reference proteome</keyword>
<dbReference type="PANTHER" id="PTHR36512:SF3">
    <property type="entry name" value="BLR5678 PROTEIN"/>
    <property type="match status" value="1"/>
</dbReference>
<reference evidence="2 3" key="1">
    <citation type="submission" date="2024-01" db="EMBL/GenBank/DDBJ databases">
        <title>Draft genome sequence of Gordonia sp. LSe1-13.</title>
        <authorList>
            <person name="Suphannarot A."/>
            <person name="Mingma R."/>
        </authorList>
    </citation>
    <scope>NUCLEOTIDE SEQUENCE [LARGE SCALE GENOMIC DNA]</scope>
    <source>
        <strain evidence="2 3">LSe1-13</strain>
    </source>
</reference>
<dbReference type="Pfam" id="PF03576">
    <property type="entry name" value="Peptidase_S58"/>
    <property type="match status" value="1"/>
</dbReference>
<dbReference type="SUPFAM" id="SSF56266">
    <property type="entry name" value="DmpA/ArgJ-like"/>
    <property type="match status" value="1"/>
</dbReference>
<dbReference type="PANTHER" id="PTHR36512">
    <property type="entry name" value="D-AMINOPEPTIDASE"/>
    <property type="match status" value="1"/>
</dbReference>
<dbReference type="InterPro" id="IPR016117">
    <property type="entry name" value="ArgJ-like_dom_sf"/>
</dbReference>
<accession>A0ABU7ME20</accession>
<name>A0ABU7ME20_9ACTN</name>